<dbReference type="OrthoDB" id="9808189at2"/>
<evidence type="ECO:0000256" key="2">
    <source>
        <dbReference type="ARBA" id="ARBA00023125"/>
    </source>
</evidence>
<gene>
    <name evidence="4" type="ORF">CCR94_00330</name>
</gene>
<organism evidence="4 5">
    <name type="scientific">Rhodoblastus sphagnicola</name>
    <dbReference type="NCBI Taxonomy" id="333368"/>
    <lineage>
        <taxon>Bacteria</taxon>
        <taxon>Pseudomonadati</taxon>
        <taxon>Pseudomonadota</taxon>
        <taxon>Alphaproteobacteria</taxon>
        <taxon>Hyphomicrobiales</taxon>
        <taxon>Rhodoblastaceae</taxon>
        <taxon>Rhodoblastus</taxon>
    </lineage>
</organism>
<dbReference type="Pfam" id="PF13305">
    <property type="entry name" value="TetR_C_33"/>
    <property type="match status" value="1"/>
</dbReference>
<dbReference type="PROSITE" id="PS50977">
    <property type="entry name" value="HTH_TETR_2"/>
    <property type="match status" value="1"/>
</dbReference>
<accession>A0A2S6NH92</accession>
<dbReference type="RefSeq" id="WP_104505910.1">
    <property type="nucleotide sequence ID" value="NZ_JACIGC010000041.1"/>
</dbReference>
<dbReference type="Proteomes" id="UP000239089">
    <property type="component" value="Unassembled WGS sequence"/>
</dbReference>
<protein>
    <submittedName>
        <fullName evidence="4">Uncharacterized protein</fullName>
    </submittedName>
</protein>
<dbReference type="EMBL" id="NHSJ01000008">
    <property type="protein sequence ID" value="PPQ33986.1"/>
    <property type="molecule type" value="Genomic_DNA"/>
</dbReference>
<dbReference type="InterPro" id="IPR050109">
    <property type="entry name" value="HTH-type_TetR-like_transc_reg"/>
</dbReference>
<name>A0A2S6NH92_9HYPH</name>
<dbReference type="SUPFAM" id="SSF46689">
    <property type="entry name" value="Homeodomain-like"/>
    <property type="match status" value="1"/>
</dbReference>
<evidence type="ECO:0000313" key="5">
    <source>
        <dbReference type="Proteomes" id="UP000239089"/>
    </source>
</evidence>
<comment type="caution">
    <text evidence="4">The sequence shown here is derived from an EMBL/GenBank/DDBJ whole genome shotgun (WGS) entry which is preliminary data.</text>
</comment>
<sequence>MPRPSMSTPEIDAVRRRLLETTGKIIAREGYDAFSMRRLGKEAGMSASALYRYFPARRNVLIAYWLDTVDELTRRCEAVRDQDVSPVDKLQAVLCAYADFAIEDRDRFRVFFIENDKGQFSDLVAIDAAVRPYRLFVEIVGAAIAAGKIRPLPSATAAQILWGSVHGVLTLAITINEIDFGDVRRLAEITALTALRGLAVSDKDKPNDV</sequence>
<dbReference type="InterPro" id="IPR036271">
    <property type="entry name" value="Tet_transcr_reg_TetR-rel_C_sf"/>
</dbReference>
<dbReference type="InterPro" id="IPR001647">
    <property type="entry name" value="HTH_TetR"/>
</dbReference>
<keyword evidence="3" id="KW-0804">Transcription</keyword>
<evidence type="ECO:0000256" key="3">
    <source>
        <dbReference type="ARBA" id="ARBA00023163"/>
    </source>
</evidence>
<dbReference type="SUPFAM" id="SSF48498">
    <property type="entry name" value="Tetracyclin repressor-like, C-terminal domain"/>
    <property type="match status" value="1"/>
</dbReference>
<reference evidence="4 5" key="1">
    <citation type="journal article" date="2018" name="Arch. Microbiol.">
        <title>New insights into the metabolic potential of the phototrophic purple bacterium Rhodopila globiformis DSM 161(T) from its draft genome sequence and evidence for a vanadium-dependent nitrogenase.</title>
        <authorList>
            <person name="Imhoff J.F."/>
            <person name="Rahn T."/>
            <person name="Kunzel S."/>
            <person name="Neulinger S.C."/>
        </authorList>
    </citation>
    <scope>NUCLEOTIDE SEQUENCE [LARGE SCALE GENOMIC DNA]</scope>
    <source>
        <strain evidence="4 5">DSM 16996</strain>
    </source>
</reference>
<dbReference type="InterPro" id="IPR009057">
    <property type="entry name" value="Homeodomain-like_sf"/>
</dbReference>
<keyword evidence="5" id="KW-1185">Reference proteome</keyword>
<dbReference type="Pfam" id="PF00440">
    <property type="entry name" value="TetR_N"/>
    <property type="match status" value="1"/>
</dbReference>
<dbReference type="PANTHER" id="PTHR30055">
    <property type="entry name" value="HTH-TYPE TRANSCRIPTIONAL REGULATOR RUTR"/>
    <property type="match status" value="1"/>
</dbReference>
<dbReference type="GO" id="GO:0003700">
    <property type="term" value="F:DNA-binding transcription factor activity"/>
    <property type="evidence" value="ECO:0007669"/>
    <property type="project" value="TreeGrafter"/>
</dbReference>
<keyword evidence="1" id="KW-0805">Transcription regulation</keyword>
<dbReference type="InterPro" id="IPR025996">
    <property type="entry name" value="MT1864/Rv1816-like_C"/>
</dbReference>
<evidence type="ECO:0000313" key="4">
    <source>
        <dbReference type="EMBL" id="PPQ33986.1"/>
    </source>
</evidence>
<keyword evidence="2" id="KW-0238">DNA-binding</keyword>
<evidence type="ECO:0000256" key="1">
    <source>
        <dbReference type="ARBA" id="ARBA00023015"/>
    </source>
</evidence>
<dbReference type="AlphaFoldDB" id="A0A2S6NH92"/>
<dbReference type="Gene3D" id="1.10.357.10">
    <property type="entry name" value="Tetracycline Repressor, domain 2"/>
    <property type="match status" value="1"/>
</dbReference>
<dbReference type="GO" id="GO:0000976">
    <property type="term" value="F:transcription cis-regulatory region binding"/>
    <property type="evidence" value="ECO:0007669"/>
    <property type="project" value="TreeGrafter"/>
</dbReference>
<dbReference type="PRINTS" id="PR00455">
    <property type="entry name" value="HTHTETR"/>
</dbReference>
<dbReference type="PANTHER" id="PTHR30055:SF212">
    <property type="entry name" value="TETR-FAMILY FAMILY TRANSCRIPTIONAL REGULATOR"/>
    <property type="match status" value="1"/>
</dbReference>
<proteinExistence type="predicted"/>